<dbReference type="PRINTS" id="PR00625">
    <property type="entry name" value="JDOMAIN"/>
</dbReference>
<evidence type="ECO:0000256" key="7">
    <source>
        <dbReference type="HAMAP-Rule" id="MF_01153"/>
    </source>
</evidence>
<evidence type="ECO:0000313" key="10">
    <source>
        <dbReference type="EMBL" id="RUO57830.1"/>
    </source>
</evidence>
<dbReference type="InterPro" id="IPR001623">
    <property type="entry name" value="DnaJ_domain"/>
</dbReference>
<comment type="function">
    <text evidence="7">Regulatory DnaK co-chaperone. Direct interaction between DnaK and DjlA is needed for the induction of the wcaABCDE operon, involved in the synthesis of a colanic acid polysaccharide capsule, possibly through activation of the RcsB/RcsC phosphotransfer signaling pathway. The colanic acid capsule may help the bacterium survive conditions outside the host.</text>
</comment>
<organism evidence="10 11">
    <name type="scientific">Pseudidiomarina insulisalsae</name>
    <dbReference type="NCBI Taxonomy" id="575789"/>
    <lineage>
        <taxon>Bacteria</taxon>
        <taxon>Pseudomonadati</taxon>
        <taxon>Pseudomonadota</taxon>
        <taxon>Gammaproteobacteria</taxon>
        <taxon>Alteromonadales</taxon>
        <taxon>Idiomarinaceae</taxon>
        <taxon>Pseudidiomarina</taxon>
    </lineage>
</organism>
<evidence type="ECO:0000256" key="4">
    <source>
        <dbReference type="ARBA" id="ARBA00022989"/>
    </source>
</evidence>
<gene>
    <name evidence="7" type="primary">djlA</name>
    <name evidence="10" type="ORF">CWI71_11640</name>
</gene>
<evidence type="ECO:0000256" key="8">
    <source>
        <dbReference type="SAM" id="Phobius"/>
    </source>
</evidence>
<dbReference type="CDD" id="cd07316">
    <property type="entry name" value="terB_like_DjlA"/>
    <property type="match status" value="1"/>
</dbReference>
<keyword evidence="6 7" id="KW-0143">Chaperone</keyword>
<dbReference type="PROSITE" id="PS50076">
    <property type="entry name" value="DNAJ_2"/>
    <property type="match status" value="1"/>
</dbReference>
<feature type="transmembrane region" description="Helical" evidence="8">
    <location>
        <begin position="6"/>
        <end position="31"/>
    </location>
</feature>
<evidence type="ECO:0000256" key="3">
    <source>
        <dbReference type="ARBA" id="ARBA00022692"/>
    </source>
</evidence>
<dbReference type="GO" id="GO:0005886">
    <property type="term" value="C:plasma membrane"/>
    <property type="evidence" value="ECO:0007669"/>
    <property type="project" value="UniProtKB-SubCell"/>
</dbReference>
<dbReference type="InterPro" id="IPR023749">
    <property type="entry name" value="DjlA"/>
</dbReference>
<keyword evidence="1 7" id="KW-1003">Cell membrane</keyword>
<reference evidence="11" key="1">
    <citation type="journal article" date="2018" name="Front. Microbiol.">
        <title>Genome-Based Analysis Reveals the Taxonomy and Diversity of the Family Idiomarinaceae.</title>
        <authorList>
            <person name="Liu Y."/>
            <person name="Lai Q."/>
            <person name="Shao Z."/>
        </authorList>
    </citation>
    <scope>NUCLEOTIDE SEQUENCE [LARGE SCALE GENOMIC DNA]</scope>
    <source>
        <strain evidence="11">CVS-6</strain>
    </source>
</reference>
<evidence type="ECO:0000256" key="1">
    <source>
        <dbReference type="ARBA" id="ARBA00022475"/>
    </source>
</evidence>
<keyword evidence="4 7" id="KW-1133">Transmembrane helix</keyword>
<dbReference type="InterPro" id="IPR007791">
    <property type="entry name" value="DjlA_N"/>
</dbReference>
<dbReference type="CDD" id="cd06257">
    <property type="entry name" value="DnaJ"/>
    <property type="match status" value="1"/>
</dbReference>
<dbReference type="InterPro" id="IPR050817">
    <property type="entry name" value="DjlA_DnaK_co-chaperone"/>
</dbReference>
<dbReference type="SMART" id="SM00271">
    <property type="entry name" value="DnaJ"/>
    <property type="match status" value="1"/>
</dbReference>
<comment type="subcellular location">
    <subcellularLocation>
        <location evidence="7">Cell inner membrane</location>
        <topology evidence="7">Single-pass type III membrane protein</topology>
    </subcellularLocation>
</comment>
<dbReference type="InterPro" id="IPR036869">
    <property type="entry name" value="J_dom_sf"/>
</dbReference>
<dbReference type="Proteomes" id="UP000288259">
    <property type="component" value="Unassembled WGS sequence"/>
</dbReference>
<dbReference type="AlphaFoldDB" id="A0A432YA26"/>
<dbReference type="Pfam" id="PF05099">
    <property type="entry name" value="TerB"/>
    <property type="match status" value="1"/>
</dbReference>
<dbReference type="OrthoDB" id="9782583at2"/>
<dbReference type="Gene3D" id="1.10.3680.10">
    <property type="entry name" value="TerB-like"/>
    <property type="match status" value="1"/>
</dbReference>
<feature type="topological domain" description="Cytoplasmic" evidence="7">
    <location>
        <begin position="30"/>
        <end position="268"/>
    </location>
</feature>
<evidence type="ECO:0000256" key="5">
    <source>
        <dbReference type="ARBA" id="ARBA00023136"/>
    </source>
</evidence>
<dbReference type="InterPro" id="IPR029024">
    <property type="entry name" value="TerB-like"/>
</dbReference>
<comment type="domain">
    <text evidence="7">The transmembrane domain is a dimerization domain.</text>
</comment>
<dbReference type="GO" id="GO:0051087">
    <property type="term" value="F:protein-folding chaperone binding"/>
    <property type="evidence" value="ECO:0007669"/>
    <property type="project" value="InterPro"/>
</dbReference>
<dbReference type="RefSeq" id="WP_126755443.1">
    <property type="nucleotide sequence ID" value="NZ_PIPY01000014.1"/>
</dbReference>
<proteinExistence type="inferred from homology"/>
<dbReference type="Pfam" id="PF00226">
    <property type="entry name" value="DnaJ"/>
    <property type="match status" value="1"/>
</dbReference>
<dbReference type="NCBIfam" id="NF006948">
    <property type="entry name" value="PRK09430.1"/>
    <property type="match status" value="1"/>
</dbReference>
<feature type="topological domain" description="Periplasmic" evidence="7">
    <location>
        <begin position="1"/>
        <end position="5"/>
    </location>
</feature>
<name>A0A432YA26_9GAMM</name>
<keyword evidence="5 7" id="KW-0472">Membrane</keyword>
<keyword evidence="11" id="KW-1185">Reference proteome</keyword>
<dbReference type="HAMAP" id="MF_01153">
    <property type="entry name" value="DjlA"/>
    <property type="match status" value="1"/>
</dbReference>
<evidence type="ECO:0000256" key="2">
    <source>
        <dbReference type="ARBA" id="ARBA00022519"/>
    </source>
</evidence>
<dbReference type="EMBL" id="PIPY01000014">
    <property type="protein sequence ID" value="RUO57830.1"/>
    <property type="molecule type" value="Genomic_DNA"/>
</dbReference>
<protein>
    <recommendedName>
        <fullName evidence="7">Co-chaperone protein DjlA</fullName>
    </recommendedName>
</protein>
<dbReference type="Gene3D" id="1.10.287.110">
    <property type="entry name" value="DnaJ domain"/>
    <property type="match status" value="1"/>
</dbReference>
<keyword evidence="2 7" id="KW-0997">Cell inner membrane</keyword>
<evidence type="ECO:0000259" key="9">
    <source>
        <dbReference type="PROSITE" id="PS50076"/>
    </source>
</evidence>
<feature type="domain" description="J" evidence="9">
    <location>
        <begin position="201"/>
        <end position="265"/>
    </location>
</feature>
<comment type="caution">
    <text evidence="10">The sequence shown here is derived from an EMBL/GenBank/DDBJ whole genome shotgun (WGS) entry which is preliminary data.</text>
</comment>
<dbReference type="SUPFAM" id="SSF46565">
    <property type="entry name" value="Chaperone J-domain"/>
    <property type="match status" value="1"/>
</dbReference>
<dbReference type="PANTHER" id="PTHR24074">
    <property type="entry name" value="CO-CHAPERONE PROTEIN DJLA"/>
    <property type="match status" value="1"/>
</dbReference>
<keyword evidence="3 7" id="KW-0812">Transmembrane</keyword>
<sequence length="268" mass="29931">MVWGKVLGGFFGFLLLRWPGIFLGVLIGHWFDRALEQNMRQGGGPATQQLFIETLFAVLGHLAKSKGRVTEQDIGYVSALMQHLKLSDDAKERAQEAFREGKNADYPLVTKVSAFRRQVAWRRDLLQFFVEQILVLALHDGKLEQAEYDVLLRITQALGFRREQLDLWLQMAQAGQRFRGGQGGGYQGGTSGVSAAQRLDDAYAVLGVSRQASFAEVKKAYRKLMAKHHPDKLAAQGLPPEMRESAQQKAQEIQAAYELIKSQQGNGS</sequence>
<accession>A0A432YA26</accession>
<comment type="subunit">
    <text evidence="7">Homodimer.</text>
</comment>
<evidence type="ECO:0000256" key="6">
    <source>
        <dbReference type="ARBA" id="ARBA00023186"/>
    </source>
</evidence>
<evidence type="ECO:0000313" key="11">
    <source>
        <dbReference type="Proteomes" id="UP000288259"/>
    </source>
</evidence>